<sequence>MGAGSFGGQRASRVQAGNESSLQSLPTPRKPRSWHKSTTRKATKLYINGGYVEAKSGKSFSLQNPKDNKQFVSAVPIAGPEDVDLPVEVAEKAFHGEWSQFTAIQRTESARQTSKQAGDCFPDDDGFAKIVTQEPLGVCAAINPFNAPVPTMFLKVLPVLVTGNVIIVKPSEKTPLGTLAHPRRRTTL</sequence>
<dbReference type="Gene3D" id="3.40.605.10">
    <property type="entry name" value="Aldehyde Dehydrogenase, Chain A, domain 1"/>
    <property type="match status" value="2"/>
</dbReference>
<dbReference type="Proteomes" id="UP000008062">
    <property type="component" value="Chromosome 9"/>
</dbReference>
<gene>
    <name evidence="6" type="ORF">MYCGRDRAFT_95690</name>
</gene>
<evidence type="ECO:0000256" key="2">
    <source>
        <dbReference type="ARBA" id="ARBA00024226"/>
    </source>
</evidence>
<protein>
    <recommendedName>
        <fullName evidence="2">aldehyde dehydrogenase (NAD(+))</fullName>
        <ecNumber evidence="2">1.2.1.3</ecNumber>
    </recommendedName>
</protein>
<name>F9XJY7_ZYMTI</name>
<feature type="compositionally biased region" description="Polar residues" evidence="4">
    <location>
        <begin position="15"/>
        <end position="26"/>
    </location>
</feature>
<evidence type="ECO:0000256" key="4">
    <source>
        <dbReference type="SAM" id="MobiDB-lite"/>
    </source>
</evidence>
<evidence type="ECO:0000256" key="1">
    <source>
        <dbReference type="ARBA" id="ARBA00009986"/>
    </source>
</evidence>
<evidence type="ECO:0000313" key="6">
    <source>
        <dbReference type="EMBL" id="EGP84351.1"/>
    </source>
</evidence>
<feature type="region of interest" description="Disordered" evidence="4">
    <location>
        <begin position="1"/>
        <end position="41"/>
    </location>
</feature>
<dbReference type="RefSeq" id="XP_003849375.1">
    <property type="nucleotide sequence ID" value="XM_003849327.1"/>
</dbReference>
<evidence type="ECO:0000259" key="5">
    <source>
        <dbReference type="Pfam" id="PF00171"/>
    </source>
</evidence>
<dbReference type="PANTHER" id="PTHR11699">
    <property type="entry name" value="ALDEHYDE DEHYDROGENASE-RELATED"/>
    <property type="match status" value="1"/>
</dbReference>
<comment type="similarity">
    <text evidence="1">Belongs to the aldehyde dehydrogenase family.</text>
</comment>
<feature type="compositionally biased region" description="Basic residues" evidence="4">
    <location>
        <begin position="29"/>
        <end position="41"/>
    </location>
</feature>
<evidence type="ECO:0000313" key="7">
    <source>
        <dbReference type="Proteomes" id="UP000008062"/>
    </source>
</evidence>
<accession>F9XJY7</accession>
<dbReference type="EMBL" id="CM001204">
    <property type="protein sequence ID" value="EGP84351.1"/>
    <property type="molecule type" value="Genomic_DNA"/>
</dbReference>
<dbReference type="InParanoid" id="F9XJY7"/>
<dbReference type="eggNOG" id="KOG2450">
    <property type="taxonomic scope" value="Eukaryota"/>
</dbReference>
<comment type="catalytic activity">
    <reaction evidence="3">
        <text>an aldehyde + NAD(+) + H2O = a carboxylate + NADH + 2 H(+)</text>
        <dbReference type="Rhea" id="RHEA:16185"/>
        <dbReference type="ChEBI" id="CHEBI:15377"/>
        <dbReference type="ChEBI" id="CHEBI:15378"/>
        <dbReference type="ChEBI" id="CHEBI:17478"/>
        <dbReference type="ChEBI" id="CHEBI:29067"/>
        <dbReference type="ChEBI" id="CHEBI:57540"/>
        <dbReference type="ChEBI" id="CHEBI:57945"/>
        <dbReference type="EC" id="1.2.1.3"/>
    </reaction>
</comment>
<dbReference type="SUPFAM" id="SSF53720">
    <property type="entry name" value="ALDH-like"/>
    <property type="match status" value="1"/>
</dbReference>
<dbReference type="InterPro" id="IPR015590">
    <property type="entry name" value="Aldehyde_DH_dom"/>
</dbReference>
<keyword evidence="7" id="KW-1185">Reference proteome</keyword>
<dbReference type="InterPro" id="IPR016161">
    <property type="entry name" value="Ald_DH/histidinol_DH"/>
</dbReference>
<feature type="domain" description="Aldehyde dehydrogenase" evidence="5">
    <location>
        <begin position="110"/>
        <end position="179"/>
    </location>
</feature>
<dbReference type="OrthoDB" id="310895at2759"/>
<evidence type="ECO:0000256" key="3">
    <source>
        <dbReference type="ARBA" id="ARBA00049194"/>
    </source>
</evidence>
<dbReference type="GO" id="GO:0004029">
    <property type="term" value="F:aldehyde dehydrogenase (NAD+) activity"/>
    <property type="evidence" value="ECO:0007669"/>
    <property type="project" value="UniProtKB-EC"/>
</dbReference>
<dbReference type="GeneID" id="13402533"/>
<dbReference type="Pfam" id="PF00171">
    <property type="entry name" value="Aldedh"/>
    <property type="match status" value="1"/>
</dbReference>
<dbReference type="AlphaFoldDB" id="F9XJY7"/>
<dbReference type="HOGENOM" id="CLU_1442152_0_0_1"/>
<dbReference type="KEGG" id="ztr:MYCGRDRAFT_95690"/>
<proteinExistence type="inferred from homology"/>
<dbReference type="InterPro" id="IPR016162">
    <property type="entry name" value="Ald_DH_N"/>
</dbReference>
<dbReference type="EC" id="1.2.1.3" evidence="2"/>
<reference evidence="6 7" key="1">
    <citation type="journal article" date="2011" name="PLoS Genet.">
        <title>Finished genome of the fungal wheat pathogen Mycosphaerella graminicola reveals dispensome structure, chromosome plasticity, and stealth pathogenesis.</title>
        <authorList>
            <person name="Goodwin S.B."/>
            <person name="Ben M'barek S."/>
            <person name="Dhillon B."/>
            <person name="Wittenberg A.H.J."/>
            <person name="Crane C.F."/>
            <person name="Hane J.K."/>
            <person name="Foster A.J."/>
            <person name="Van der Lee T.A.J."/>
            <person name="Grimwood J."/>
            <person name="Aerts A."/>
            <person name="Antoniw J."/>
            <person name="Bailey A."/>
            <person name="Bluhm B."/>
            <person name="Bowler J."/>
            <person name="Bristow J."/>
            <person name="van der Burgt A."/>
            <person name="Canto-Canche B."/>
            <person name="Churchill A.C.L."/>
            <person name="Conde-Ferraez L."/>
            <person name="Cools H.J."/>
            <person name="Coutinho P.M."/>
            <person name="Csukai M."/>
            <person name="Dehal P."/>
            <person name="De Wit P."/>
            <person name="Donzelli B."/>
            <person name="van de Geest H.C."/>
            <person name="van Ham R.C.H.J."/>
            <person name="Hammond-Kosack K.E."/>
            <person name="Henrissat B."/>
            <person name="Kilian A."/>
            <person name="Kobayashi A.K."/>
            <person name="Koopmann E."/>
            <person name="Kourmpetis Y."/>
            <person name="Kuzniar A."/>
            <person name="Lindquist E."/>
            <person name="Lombard V."/>
            <person name="Maliepaard C."/>
            <person name="Martins N."/>
            <person name="Mehrabi R."/>
            <person name="Nap J.P.H."/>
            <person name="Ponomarenko A."/>
            <person name="Rudd J.J."/>
            <person name="Salamov A."/>
            <person name="Schmutz J."/>
            <person name="Schouten H.J."/>
            <person name="Shapiro H."/>
            <person name="Stergiopoulos I."/>
            <person name="Torriani S.F.F."/>
            <person name="Tu H."/>
            <person name="de Vries R.P."/>
            <person name="Waalwijk C."/>
            <person name="Ware S.B."/>
            <person name="Wiebenga A."/>
            <person name="Zwiers L.-H."/>
            <person name="Oliver R.P."/>
            <person name="Grigoriev I.V."/>
            <person name="Kema G.H.J."/>
        </authorList>
    </citation>
    <scope>NUCLEOTIDE SEQUENCE [LARGE SCALE GENOMIC DNA]</scope>
    <source>
        <strain evidence="7">CBS 115943 / IPO323</strain>
    </source>
</reference>
<organism evidence="6 7">
    <name type="scientific">Zymoseptoria tritici (strain CBS 115943 / IPO323)</name>
    <name type="common">Speckled leaf blotch fungus</name>
    <name type="synonym">Septoria tritici</name>
    <dbReference type="NCBI Taxonomy" id="336722"/>
    <lineage>
        <taxon>Eukaryota</taxon>
        <taxon>Fungi</taxon>
        <taxon>Dikarya</taxon>
        <taxon>Ascomycota</taxon>
        <taxon>Pezizomycotina</taxon>
        <taxon>Dothideomycetes</taxon>
        <taxon>Dothideomycetidae</taxon>
        <taxon>Mycosphaerellales</taxon>
        <taxon>Mycosphaerellaceae</taxon>
        <taxon>Zymoseptoria</taxon>
    </lineage>
</organism>
<dbReference type="STRING" id="336722.F9XJY7"/>